<reference evidence="2" key="1">
    <citation type="submission" date="2012-02" db="EMBL/GenBank/DDBJ databases">
        <title>Complete sequence of Desulfitobacterium dichloroeliminans LMG P-21439.</title>
        <authorList>
            <person name="Lucas S."/>
            <person name="Han J."/>
            <person name="Lapidus A."/>
            <person name="Cheng J.-F."/>
            <person name="Goodwin L."/>
            <person name="Pitluck S."/>
            <person name="Peters L."/>
            <person name="Ovchinnikova G."/>
            <person name="Teshima H."/>
            <person name="Detter J.C."/>
            <person name="Han C."/>
            <person name="Tapia R."/>
            <person name="Land M."/>
            <person name="Hauser L."/>
            <person name="Kyrpides N."/>
            <person name="Ivanova N."/>
            <person name="Pagani I."/>
            <person name="Kruse T."/>
            <person name="de Vos W.M."/>
            <person name="Boon N."/>
            <person name="Smidt H."/>
            <person name="Woyke T."/>
        </authorList>
    </citation>
    <scope>NUCLEOTIDE SEQUENCE [LARGE SCALE GENOMIC DNA]</scope>
    <source>
        <strain evidence="2">LMG P-21439 / DCA1</strain>
    </source>
</reference>
<name>L0F641_DESDL</name>
<dbReference type="STRING" id="871963.Desdi_1132"/>
<protein>
    <submittedName>
        <fullName evidence="1">Uncharacterized protein</fullName>
    </submittedName>
</protein>
<dbReference type="HOGENOM" id="CLU_2329162_0_0_9"/>
<accession>L0F641</accession>
<evidence type="ECO:0000313" key="1">
    <source>
        <dbReference type="EMBL" id="AGA68647.1"/>
    </source>
</evidence>
<proteinExistence type="predicted"/>
<sequence>MRNKIIMIFVIVIAFLGGLVISKGLDIVQPYLWTKGSSTSQPNEPGIINYPRSTNQQYPPSGGGMMFSPMNPNYNPQYDWYTPPKNNGGYWCW</sequence>
<gene>
    <name evidence="1" type="ordered locus">Desdi_1132</name>
</gene>
<dbReference type="EMBL" id="CP003344">
    <property type="protein sequence ID" value="AGA68647.1"/>
    <property type="molecule type" value="Genomic_DNA"/>
</dbReference>
<organism evidence="1 2">
    <name type="scientific">Desulfitobacterium dichloroeliminans (strain LMG P-21439 / DCA1)</name>
    <dbReference type="NCBI Taxonomy" id="871963"/>
    <lineage>
        <taxon>Bacteria</taxon>
        <taxon>Bacillati</taxon>
        <taxon>Bacillota</taxon>
        <taxon>Clostridia</taxon>
        <taxon>Eubacteriales</taxon>
        <taxon>Desulfitobacteriaceae</taxon>
        <taxon>Desulfitobacterium</taxon>
    </lineage>
</organism>
<evidence type="ECO:0000313" key="2">
    <source>
        <dbReference type="Proteomes" id="UP000010797"/>
    </source>
</evidence>
<dbReference type="AlphaFoldDB" id="L0F641"/>
<dbReference type="Proteomes" id="UP000010797">
    <property type="component" value="Chromosome"/>
</dbReference>
<keyword evidence="2" id="KW-1185">Reference proteome</keyword>
<dbReference type="KEGG" id="ddl:Desdi_1132"/>